<sequence length="81" mass="8365">MAQLTGALLVALPTQYKPCVPTPTPDKLIHVSIGYAPPEVAPAIGEPTESLCGNAAAVRGAGNVPKFAICTVCWEAYVGRT</sequence>
<organism evidence="1 2">
    <name type="scientific">Gryllotalpicola protaetiae</name>
    <dbReference type="NCBI Taxonomy" id="2419771"/>
    <lineage>
        <taxon>Bacteria</taxon>
        <taxon>Bacillati</taxon>
        <taxon>Actinomycetota</taxon>
        <taxon>Actinomycetes</taxon>
        <taxon>Micrococcales</taxon>
        <taxon>Microbacteriaceae</taxon>
        <taxon>Gryllotalpicola</taxon>
    </lineage>
</organism>
<evidence type="ECO:0000313" key="1">
    <source>
        <dbReference type="EMBL" id="AYG04399.1"/>
    </source>
</evidence>
<dbReference type="KEGG" id="gry:D7I44_13255"/>
<accession>A0A387BTN3</accession>
<protein>
    <recommendedName>
        <fullName evidence="3">DUF3039 domain-containing protein</fullName>
    </recommendedName>
</protein>
<name>A0A387BTN3_9MICO</name>
<dbReference type="Proteomes" id="UP000275069">
    <property type="component" value="Chromosome"/>
</dbReference>
<keyword evidence="2" id="KW-1185">Reference proteome</keyword>
<proteinExistence type="predicted"/>
<dbReference type="EMBL" id="CP032624">
    <property type="protein sequence ID" value="AYG04399.1"/>
    <property type="molecule type" value="Genomic_DNA"/>
</dbReference>
<reference evidence="1 2" key="1">
    <citation type="submission" date="2018-09" db="EMBL/GenBank/DDBJ databases">
        <title>Genome sequencing of strain 2DFW10M-5.</title>
        <authorList>
            <person name="Heo J."/>
            <person name="Kim S.-J."/>
            <person name="Kwon S.-W."/>
        </authorList>
    </citation>
    <scope>NUCLEOTIDE SEQUENCE [LARGE SCALE GENOMIC DNA]</scope>
    <source>
        <strain evidence="1 2">2DFW10M-5</strain>
    </source>
</reference>
<dbReference type="AlphaFoldDB" id="A0A387BTN3"/>
<evidence type="ECO:0000313" key="2">
    <source>
        <dbReference type="Proteomes" id="UP000275069"/>
    </source>
</evidence>
<dbReference type="RefSeq" id="WP_120789929.1">
    <property type="nucleotide sequence ID" value="NZ_CP032624.1"/>
</dbReference>
<evidence type="ECO:0008006" key="3">
    <source>
        <dbReference type="Google" id="ProtNLM"/>
    </source>
</evidence>
<gene>
    <name evidence="1" type="ORF">D7I44_13255</name>
</gene>